<protein>
    <submittedName>
        <fullName evidence="3">Cilia- and flagella-associated protein 70 isoform X2</fullName>
    </submittedName>
</protein>
<dbReference type="InterPro" id="IPR052628">
    <property type="entry name" value="CFAP70"/>
</dbReference>
<dbReference type="GO" id="GO:0003341">
    <property type="term" value="P:cilium movement"/>
    <property type="evidence" value="ECO:0007669"/>
    <property type="project" value="TreeGrafter"/>
</dbReference>
<evidence type="ECO:0000256" key="1">
    <source>
        <dbReference type="ARBA" id="ARBA00022737"/>
    </source>
</evidence>
<dbReference type="EMBL" id="BRZM01000022">
    <property type="protein sequence ID" value="GLD55846.1"/>
    <property type="molecule type" value="Genomic_DNA"/>
</dbReference>
<keyword evidence="3" id="KW-0966">Cell projection</keyword>
<sequence>METPENTAETNLDIKITVTRGNNLQGKKADSFQSFLKAEVDGLVLGESDKKQSDSVEKRVDYNFTCSFRCPNDTQALSDMAHKPIILTVTEFLPDEKKVEARTAVLGQAVVDLLPLLQGQCSFSSAVPLNPVTIPPGKGSSQKNQVLVFCEGQLRRDRGKGRQKKAAHQALLVPRNHSMPGAFFQAEPTEQEGRRAG</sequence>
<evidence type="ECO:0000313" key="3">
    <source>
        <dbReference type="EMBL" id="GLD55846.1"/>
    </source>
</evidence>
<evidence type="ECO:0000313" key="4">
    <source>
        <dbReference type="Proteomes" id="UP001279410"/>
    </source>
</evidence>
<organism evidence="3 4">
    <name type="scientific">Lates japonicus</name>
    <name type="common">Japanese lates</name>
    <dbReference type="NCBI Taxonomy" id="270547"/>
    <lineage>
        <taxon>Eukaryota</taxon>
        <taxon>Metazoa</taxon>
        <taxon>Chordata</taxon>
        <taxon>Craniata</taxon>
        <taxon>Vertebrata</taxon>
        <taxon>Euteleostomi</taxon>
        <taxon>Actinopterygii</taxon>
        <taxon>Neopterygii</taxon>
        <taxon>Teleostei</taxon>
        <taxon>Neoteleostei</taxon>
        <taxon>Acanthomorphata</taxon>
        <taxon>Carangaria</taxon>
        <taxon>Carangaria incertae sedis</taxon>
        <taxon>Centropomidae</taxon>
        <taxon>Lates</taxon>
    </lineage>
</organism>
<gene>
    <name evidence="3" type="ORF">AKAME5_000826800</name>
</gene>
<keyword evidence="2" id="KW-0802">TPR repeat</keyword>
<dbReference type="AlphaFoldDB" id="A0AAD3R5F4"/>
<dbReference type="PANTHER" id="PTHR44314:SF1">
    <property type="entry name" value="CILIA- AND FLAGELLA-ASSOCIATED PROTEIN 70"/>
    <property type="match status" value="1"/>
</dbReference>
<dbReference type="GO" id="GO:0060271">
    <property type="term" value="P:cilium assembly"/>
    <property type="evidence" value="ECO:0007669"/>
    <property type="project" value="TreeGrafter"/>
</dbReference>
<comment type="caution">
    <text evidence="3">The sequence shown here is derived from an EMBL/GenBank/DDBJ whole genome shotgun (WGS) entry which is preliminary data.</text>
</comment>
<reference evidence="3" key="1">
    <citation type="submission" date="2022-08" db="EMBL/GenBank/DDBJ databases">
        <title>Genome sequencing of akame (Lates japonicus).</title>
        <authorList>
            <person name="Hashiguchi Y."/>
            <person name="Takahashi H."/>
        </authorList>
    </citation>
    <scope>NUCLEOTIDE SEQUENCE</scope>
    <source>
        <strain evidence="3">Kochi</strain>
    </source>
</reference>
<accession>A0AAD3R5F4</accession>
<proteinExistence type="predicted"/>
<keyword evidence="1" id="KW-0677">Repeat</keyword>
<name>A0AAD3R5F4_LATJO</name>
<keyword evidence="3" id="KW-0969">Cilium</keyword>
<evidence type="ECO:0000256" key="2">
    <source>
        <dbReference type="ARBA" id="ARBA00022803"/>
    </source>
</evidence>
<keyword evidence="3" id="KW-0282">Flagellum</keyword>
<dbReference type="PANTHER" id="PTHR44314">
    <property type="entry name" value="CILIA- AND FLAGELLA-ASSOCIATED PROTEIN 70"/>
    <property type="match status" value="1"/>
</dbReference>
<dbReference type="GO" id="GO:0031514">
    <property type="term" value="C:motile cilium"/>
    <property type="evidence" value="ECO:0007669"/>
    <property type="project" value="TreeGrafter"/>
</dbReference>
<keyword evidence="4" id="KW-1185">Reference proteome</keyword>
<dbReference type="GO" id="GO:0070062">
    <property type="term" value="C:extracellular exosome"/>
    <property type="evidence" value="ECO:0007669"/>
    <property type="project" value="TreeGrafter"/>
</dbReference>
<dbReference type="Proteomes" id="UP001279410">
    <property type="component" value="Unassembled WGS sequence"/>
</dbReference>